<dbReference type="Proteomes" id="UP001239111">
    <property type="component" value="Chromosome 4"/>
</dbReference>
<protein>
    <submittedName>
        <fullName evidence="1">Uncharacterized protein</fullName>
    </submittedName>
</protein>
<keyword evidence="2" id="KW-1185">Reference proteome</keyword>
<gene>
    <name evidence="1" type="ORF">QAD02_010081</name>
</gene>
<reference evidence="1" key="1">
    <citation type="submission" date="2023-04" db="EMBL/GenBank/DDBJ databases">
        <title>A chromosome-level genome assembly of the parasitoid wasp Eretmocerus hayati.</title>
        <authorList>
            <person name="Zhong Y."/>
            <person name="Liu S."/>
            <person name="Liu Y."/>
        </authorList>
    </citation>
    <scope>NUCLEOTIDE SEQUENCE</scope>
    <source>
        <strain evidence="1">ZJU_SS_LIU_2023</strain>
    </source>
</reference>
<sequence length="743" mass="85080">MMDKACCIFPEQNLPGSAWKDYDKLRKAVRSRDAGLVKRLIDGGALVNRRYDDYSENTPLHLAVTSRCLEIVKILLDNGANINATNAILDTPLTMAAKMEDTAIVDLLLSYNVHQYFNMRDNLGHLHVACMRNKLEVVRKLVLVDHGKTVSEAVMSSSLTWPGFTALHFAVYYGCTKTVKFLLECGVDIMVQDAKKLTPLQWADLRRNEEIIDLLLTAHKHEFKNPVSTNSLSHFHIACTRNDPLIVEHFLKLGADINLEVKVSESKFWQGWKPIHLAMYYDCPNVVNMLLNYKAQYEFSPMNRCQSRLLEYTFVTGNMSIYNLFANREKESEAIKEIEPISDFLLACMNNDYDYVEEWLRRNSRNSKYNDPFPCGCTPLHLTIKYDSYDAFKLLLAWDADITTQDPWGKTPLHAAFERKSPDFICKILSDVNDDTENVTDNFGLSILHILCITDYTELIEEFLLKGCDVNARVGVKSPQWAGSTPMHFAFEFEHVNQDEEFVEDVVRLLLKYKANIYIKNDSIFDHFDLIFHGMDKGGQLSEYEELLYKNLIKVLSSPTKQRKYSNCGVSPLHALCMNPFADIKTLKKFLISHGHVINQTIEKPESRRFHKCTPLHLALQCHDFVKAEVLLNAGADPLLINGNGNTPLECAFPLPRPLKMSEKVVKCLFQCGITIERLKPSHFFIACCAYIFEFVKHVLENLRDPTIRKYYLNYHNSVNQTALHTIALHKNLGEYDSAIGNE</sequence>
<name>A0ACC2NCB1_9HYME</name>
<evidence type="ECO:0000313" key="2">
    <source>
        <dbReference type="Proteomes" id="UP001239111"/>
    </source>
</evidence>
<evidence type="ECO:0000313" key="1">
    <source>
        <dbReference type="EMBL" id="KAJ8668418.1"/>
    </source>
</evidence>
<comment type="caution">
    <text evidence="1">The sequence shown here is derived from an EMBL/GenBank/DDBJ whole genome shotgun (WGS) entry which is preliminary data.</text>
</comment>
<dbReference type="EMBL" id="CM056744">
    <property type="protein sequence ID" value="KAJ8668418.1"/>
    <property type="molecule type" value="Genomic_DNA"/>
</dbReference>
<organism evidence="1 2">
    <name type="scientific">Eretmocerus hayati</name>
    <dbReference type="NCBI Taxonomy" id="131215"/>
    <lineage>
        <taxon>Eukaryota</taxon>
        <taxon>Metazoa</taxon>
        <taxon>Ecdysozoa</taxon>
        <taxon>Arthropoda</taxon>
        <taxon>Hexapoda</taxon>
        <taxon>Insecta</taxon>
        <taxon>Pterygota</taxon>
        <taxon>Neoptera</taxon>
        <taxon>Endopterygota</taxon>
        <taxon>Hymenoptera</taxon>
        <taxon>Apocrita</taxon>
        <taxon>Proctotrupomorpha</taxon>
        <taxon>Chalcidoidea</taxon>
        <taxon>Aphelinidae</taxon>
        <taxon>Aphelininae</taxon>
        <taxon>Eretmocerus</taxon>
    </lineage>
</organism>
<accession>A0ACC2NCB1</accession>
<proteinExistence type="predicted"/>